<name>A0A2M9FY81_9PROT</name>
<dbReference type="AlphaFoldDB" id="A0A2M9FY81"/>
<comment type="function">
    <text evidence="6">Catalyzes the 2'-O-methylation of the ribose of cytidine 1402 (C1402) in 16S rRNA.</text>
</comment>
<dbReference type="PIRSF" id="PIRSF005917">
    <property type="entry name" value="MTase_YraL"/>
    <property type="match status" value="1"/>
</dbReference>
<evidence type="ECO:0000256" key="3">
    <source>
        <dbReference type="ARBA" id="ARBA00022603"/>
    </source>
</evidence>
<dbReference type="Pfam" id="PF00590">
    <property type="entry name" value="TP_methylase"/>
    <property type="match status" value="1"/>
</dbReference>
<dbReference type="InterPro" id="IPR053910">
    <property type="entry name" value="RsmI_HTH"/>
</dbReference>
<dbReference type="Gene3D" id="3.40.1010.10">
    <property type="entry name" value="Cobalt-precorrin-4 Transmethylase, Domain 1"/>
    <property type="match status" value="1"/>
</dbReference>
<organism evidence="10 11">
    <name type="scientific">Minwuia thermotolerans</name>
    <dbReference type="NCBI Taxonomy" id="2056226"/>
    <lineage>
        <taxon>Bacteria</taxon>
        <taxon>Pseudomonadati</taxon>
        <taxon>Pseudomonadota</taxon>
        <taxon>Alphaproteobacteria</taxon>
        <taxon>Minwuiales</taxon>
        <taxon>Minwuiaceae</taxon>
        <taxon>Minwuia</taxon>
    </lineage>
</organism>
<evidence type="ECO:0000259" key="8">
    <source>
        <dbReference type="Pfam" id="PF00590"/>
    </source>
</evidence>
<dbReference type="HAMAP" id="MF_01877">
    <property type="entry name" value="16SrRNA_methyltr_I"/>
    <property type="match status" value="1"/>
</dbReference>
<keyword evidence="3 6" id="KW-0489">Methyltransferase</keyword>
<protein>
    <recommendedName>
        <fullName evidence="6">Ribosomal RNA small subunit methyltransferase I</fullName>
        <ecNumber evidence="6">2.1.1.198</ecNumber>
    </recommendedName>
    <alternativeName>
        <fullName evidence="6">16S rRNA 2'-O-ribose C1402 methyltransferase</fullName>
    </alternativeName>
    <alternativeName>
        <fullName evidence="6">rRNA (cytidine-2'-O-)-methyltransferase RsmI</fullName>
    </alternativeName>
</protein>
<dbReference type="OrthoDB" id="9809084at2"/>
<dbReference type="GO" id="GO:0005737">
    <property type="term" value="C:cytoplasm"/>
    <property type="evidence" value="ECO:0007669"/>
    <property type="project" value="UniProtKB-SubCell"/>
</dbReference>
<feature type="compositionally biased region" description="Polar residues" evidence="7">
    <location>
        <begin position="1"/>
        <end position="12"/>
    </location>
</feature>
<comment type="subcellular location">
    <subcellularLocation>
        <location evidence="6">Cytoplasm</location>
    </subcellularLocation>
</comment>
<feature type="domain" description="Tetrapyrrole methylase" evidence="8">
    <location>
        <begin position="28"/>
        <end position="226"/>
    </location>
</feature>
<dbReference type="InterPro" id="IPR018063">
    <property type="entry name" value="SAM_MeTrfase_RsmI_CS"/>
</dbReference>
<dbReference type="Pfam" id="PF23016">
    <property type="entry name" value="RsmI_C"/>
    <property type="match status" value="1"/>
</dbReference>
<evidence type="ECO:0000256" key="6">
    <source>
        <dbReference type="HAMAP-Rule" id="MF_01877"/>
    </source>
</evidence>
<dbReference type="CDD" id="cd11648">
    <property type="entry name" value="RsmI"/>
    <property type="match status" value="1"/>
</dbReference>
<dbReference type="NCBIfam" id="TIGR00096">
    <property type="entry name" value="16S rRNA (cytidine(1402)-2'-O)-methyltransferase"/>
    <property type="match status" value="1"/>
</dbReference>
<keyword evidence="5 6" id="KW-0949">S-adenosyl-L-methionine</keyword>
<feature type="region of interest" description="Disordered" evidence="7">
    <location>
        <begin position="1"/>
        <end position="26"/>
    </location>
</feature>
<dbReference type="EC" id="2.1.1.198" evidence="6"/>
<feature type="domain" description="RsmI HTH" evidence="9">
    <location>
        <begin position="252"/>
        <end position="296"/>
    </location>
</feature>
<evidence type="ECO:0000259" key="9">
    <source>
        <dbReference type="Pfam" id="PF23016"/>
    </source>
</evidence>
<evidence type="ECO:0000256" key="5">
    <source>
        <dbReference type="ARBA" id="ARBA00022691"/>
    </source>
</evidence>
<evidence type="ECO:0000256" key="2">
    <source>
        <dbReference type="ARBA" id="ARBA00022552"/>
    </source>
</evidence>
<dbReference type="InterPro" id="IPR014777">
    <property type="entry name" value="4pyrrole_Mease_sub1"/>
</dbReference>
<dbReference type="FunFam" id="3.40.1010.10:FF:000007">
    <property type="entry name" value="Ribosomal RNA small subunit methyltransferase I"/>
    <property type="match status" value="1"/>
</dbReference>
<evidence type="ECO:0000256" key="1">
    <source>
        <dbReference type="ARBA" id="ARBA00022490"/>
    </source>
</evidence>
<evidence type="ECO:0000256" key="7">
    <source>
        <dbReference type="SAM" id="MobiDB-lite"/>
    </source>
</evidence>
<dbReference type="InterPro" id="IPR000878">
    <property type="entry name" value="4pyrrol_Mease"/>
</dbReference>
<dbReference type="RefSeq" id="WP_109795787.1">
    <property type="nucleotide sequence ID" value="NZ_PHIG01000044.1"/>
</dbReference>
<dbReference type="SUPFAM" id="SSF53790">
    <property type="entry name" value="Tetrapyrrole methylase"/>
    <property type="match status" value="1"/>
</dbReference>
<evidence type="ECO:0000313" key="11">
    <source>
        <dbReference type="Proteomes" id="UP000229498"/>
    </source>
</evidence>
<sequence>MVSSGHPTSSCTEPVETDPRRPKPGSGLYVVATPIGNLGDISERAREVLASADLVLAEDRRMAARLLQHIGVRTTVANYHEHNAARARPDILRRLAEGQVIALTSDAGTPLISDPGYRLVDEALEAGVAVRAVPGPSAVIAALSVSGLPTDRFMFVGFPPPKQAARRSFLAEVAGIAATLVFYESPRRLPDCLRDMAAVLGDRPAAVARELTKLHEEVRRGGLPDLADHYTAAGPPKGEIVIIVGPPAAAETDWAAIDRELADRLTGESLRDAVDAVAAGSGAPRKAVYRRALALKNGDGGA</sequence>
<reference evidence="10 11" key="1">
    <citation type="submission" date="2017-11" db="EMBL/GenBank/DDBJ databases">
        <title>Draft genome sequence of Rhizobiales bacterium SY3-13.</title>
        <authorList>
            <person name="Sun C."/>
        </authorList>
    </citation>
    <scope>NUCLEOTIDE SEQUENCE [LARGE SCALE GENOMIC DNA]</scope>
    <source>
        <strain evidence="10 11">SY3-13</strain>
    </source>
</reference>
<evidence type="ECO:0000256" key="4">
    <source>
        <dbReference type="ARBA" id="ARBA00022679"/>
    </source>
</evidence>
<accession>A0A2M9FY81</accession>
<dbReference type="InterPro" id="IPR008189">
    <property type="entry name" value="rRNA_ssu_MeTfrase_I"/>
</dbReference>
<proteinExistence type="inferred from homology"/>
<comment type="similarity">
    <text evidence="6">Belongs to the methyltransferase superfamily. RsmI family.</text>
</comment>
<dbReference type="GO" id="GO:0070677">
    <property type="term" value="F:rRNA (cytosine-2'-O-)-methyltransferase activity"/>
    <property type="evidence" value="ECO:0007669"/>
    <property type="project" value="UniProtKB-UniRule"/>
</dbReference>
<dbReference type="FunFam" id="3.30.950.10:FF:000002">
    <property type="entry name" value="Ribosomal RNA small subunit methyltransferase I"/>
    <property type="match status" value="1"/>
</dbReference>
<dbReference type="EMBL" id="PHIG01000044">
    <property type="protein sequence ID" value="PJK28399.1"/>
    <property type="molecule type" value="Genomic_DNA"/>
</dbReference>
<dbReference type="PANTHER" id="PTHR46111">
    <property type="entry name" value="RIBOSOMAL RNA SMALL SUBUNIT METHYLTRANSFERASE I"/>
    <property type="match status" value="1"/>
</dbReference>
<dbReference type="Gene3D" id="3.30.950.10">
    <property type="entry name" value="Methyltransferase, Cobalt-precorrin-4 Transmethylase, Domain 2"/>
    <property type="match status" value="1"/>
</dbReference>
<comment type="caution">
    <text evidence="10">The sequence shown here is derived from an EMBL/GenBank/DDBJ whole genome shotgun (WGS) entry which is preliminary data.</text>
</comment>
<dbReference type="Proteomes" id="UP000229498">
    <property type="component" value="Unassembled WGS sequence"/>
</dbReference>
<dbReference type="PANTHER" id="PTHR46111:SF1">
    <property type="entry name" value="RIBOSOMAL RNA SMALL SUBUNIT METHYLTRANSFERASE I"/>
    <property type="match status" value="1"/>
</dbReference>
<keyword evidence="1 6" id="KW-0963">Cytoplasm</keyword>
<dbReference type="InterPro" id="IPR035996">
    <property type="entry name" value="4pyrrol_Methylase_sf"/>
</dbReference>
<evidence type="ECO:0000313" key="10">
    <source>
        <dbReference type="EMBL" id="PJK28399.1"/>
    </source>
</evidence>
<keyword evidence="4 6" id="KW-0808">Transferase</keyword>
<keyword evidence="11" id="KW-1185">Reference proteome</keyword>
<dbReference type="InterPro" id="IPR014776">
    <property type="entry name" value="4pyrrole_Mease_sub2"/>
</dbReference>
<gene>
    <name evidence="6 10" type="primary">rsmI</name>
    <name evidence="10" type="ORF">CVT23_16975</name>
</gene>
<dbReference type="PROSITE" id="PS01296">
    <property type="entry name" value="RSMI"/>
    <property type="match status" value="1"/>
</dbReference>
<keyword evidence="2 6" id="KW-0698">rRNA processing</keyword>
<comment type="catalytic activity">
    <reaction evidence="6">
        <text>cytidine(1402) in 16S rRNA + S-adenosyl-L-methionine = 2'-O-methylcytidine(1402) in 16S rRNA + S-adenosyl-L-homocysteine + H(+)</text>
        <dbReference type="Rhea" id="RHEA:42924"/>
        <dbReference type="Rhea" id="RHEA-COMP:10285"/>
        <dbReference type="Rhea" id="RHEA-COMP:10286"/>
        <dbReference type="ChEBI" id="CHEBI:15378"/>
        <dbReference type="ChEBI" id="CHEBI:57856"/>
        <dbReference type="ChEBI" id="CHEBI:59789"/>
        <dbReference type="ChEBI" id="CHEBI:74495"/>
        <dbReference type="ChEBI" id="CHEBI:82748"/>
        <dbReference type="EC" id="2.1.1.198"/>
    </reaction>
</comment>